<sequence>MSFSNHIQRSISCDNSNSCQKASTSEQLSSTAKVFCEAVNQIVKSYLVNYDENNIFQTINLSFAQKVIKKTKISFSQLVVTLVYLNRYYKYITSCKKHIPGHKESVIPTLSHVVILCIIQAERYITDIPHRLSWWANICAGQTKSVDINKWQRDFFDTINYKLYVHPEKDYNNFKFQIKRLASRLFENSVNMPTQFRRSINLGSQQTQSTSFSSQLSRIPSKSNIISEFNVKPSIQQTKVLLSPLYSGNSKVNPSIILGGKNNMVSSPLSKISNDSNFQNSSLNVPVLNITNTNLTTSPVEINDDNNMNNQTRTPTSIYINSQFDTRNQLNITSLLPPTQNPNNLMVNTNMVRSPIKKIVSTTSSSTSSLIALPNIESSTNSPSINVIPNQTLTQSPSQYGINKINSTVQKTTLVNSPLDMTKTEEINTMKTTPRVIKRKRSFYDNFQIPSLAVHFLKAAQGVKRTKLAMTISPEEIDYQPVTPSYRPMEENNKKGSGCKLNLEFQNQKPFLKEDHKFCGDEHSFQSLDKGKNEDTSYQLSEESVSTNVVKNSFLNHLEAIPSSTTQNDRTYLIGNNNSVNNEEIIVSSLLLASNNTNTINLIPVSPPLTPI</sequence>
<dbReference type="AlphaFoldDB" id="A0A1Y2AIR8"/>
<comment type="caution">
    <text evidence="1">The sequence shown here is derived from an EMBL/GenBank/DDBJ whole genome shotgun (WGS) entry which is preliminary data.</text>
</comment>
<name>A0A1Y2AIR8_9FUNG</name>
<gene>
    <name evidence="1" type="ORF">LY90DRAFT_675873</name>
</gene>
<proteinExistence type="predicted"/>
<dbReference type="OrthoDB" id="2154298at2759"/>
<evidence type="ECO:0000313" key="2">
    <source>
        <dbReference type="Proteomes" id="UP000193920"/>
    </source>
</evidence>
<dbReference type="Gene3D" id="1.10.472.10">
    <property type="entry name" value="Cyclin-like"/>
    <property type="match status" value="1"/>
</dbReference>
<reference evidence="1 2" key="1">
    <citation type="submission" date="2016-08" db="EMBL/GenBank/DDBJ databases">
        <title>A Parts List for Fungal Cellulosomes Revealed by Comparative Genomics.</title>
        <authorList>
            <consortium name="DOE Joint Genome Institute"/>
            <person name="Haitjema C.H."/>
            <person name="Gilmore S.P."/>
            <person name="Henske J.K."/>
            <person name="Solomon K.V."/>
            <person name="De Groot R."/>
            <person name="Kuo A."/>
            <person name="Mondo S.J."/>
            <person name="Salamov A.A."/>
            <person name="Labutti K."/>
            <person name="Zhao Z."/>
            <person name="Chiniquy J."/>
            <person name="Barry K."/>
            <person name="Brewer H.M."/>
            <person name="Purvine S.O."/>
            <person name="Wright A.T."/>
            <person name="Boxma B."/>
            <person name="Van Alen T."/>
            <person name="Hackstein J.H."/>
            <person name="Baker S.E."/>
            <person name="Grigoriev I.V."/>
            <person name="O'Malley M.A."/>
        </authorList>
    </citation>
    <scope>NUCLEOTIDE SEQUENCE [LARGE SCALE GENOMIC DNA]</scope>
    <source>
        <strain evidence="1 2">G1</strain>
    </source>
</reference>
<evidence type="ECO:0000313" key="1">
    <source>
        <dbReference type="EMBL" id="ORY22479.1"/>
    </source>
</evidence>
<protein>
    <submittedName>
        <fullName evidence="1">Uncharacterized protein</fullName>
    </submittedName>
</protein>
<accession>A0A1Y2AIR8</accession>
<dbReference type="Proteomes" id="UP000193920">
    <property type="component" value="Unassembled WGS sequence"/>
</dbReference>
<organism evidence="1 2">
    <name type="scientific">Neocallimastix californiae</name>
    <dbReference type="NCBI Taxonomy" id="1754190"/>
    <lineage>
        <taxon>Eukaryota</taxon>
        <taxon>Fungi</taxon>
        <taxon>Fungi incertae sedis</taxon>
        <taxon>Chytridiomycota</taxon>
        <taxon>Chytridiomycota incertae sedis</taxon>
        <taxon>Neocallimastigomycetes</taxon>
        <taxon>Neocallimastigales</taxon>
        <taxon>Neocallimastigaceae</taxon>
        <taxon>Neocallimastix</taxon>
    </lineage>
</organism>
<dbReference type="EMBL" id="MCOG01000247">
    <property type="protein sequence ID" value="ORY22479.1"/>
    <property type="molecule type" value="Genomic_DNA"/>
</dbReference>
<dbReference type="CDD" id="cd20557">
    <property type="entry name" value="CYCLIN_ScPCL1-like"/>
    <property type="match status" value="1"/>
</dbReference>
<keyword evidence="2" id="KW-1185">Reference proteome</keyword>